<dbReference type="CDD" id="cd16897">
    <property type="entry name" value="LYZ_C"/>
    <property type="match status" value="1"/>
</dbReference>
<dbReference type="InterPro" id="IPR023346">
    <property type="entry name" value="Lysozyme-like_dom_sf"/>
</dbReference>
<dbReference type="FunFam" id="1.10.530.10:FF:000001">
    <property type="entry name" value="Lysozyme C"/>
    <property type="match status" value="1"/>
</dbReference>
<keyword evidence="2" id="KW-1015">Disulfide bond</keyword>
<dbReference type="PRINTS" id="PR00135">
    <property type="entry name" value="LYZLACT"/>
</dbReference>
<dbReference type="SMART" id="SM00263">
    <property type="entry name" value="LYZ1"/>
    <property type="match status" value="1"/>
</dbReference>
<dbReference type="InterPro" id="IPR019799">
    <property type="entry name" value="Glyco_hydro_22_CS"/>
</dbReference>
<evidence type="ECO:0000313" key="5">
    <source>
        <dbReference type="Proteomes" id="UP000186698"/>
    </source>
</evidence>
<keyword evidence="5" id="KW-1185">Reference proteome</keyword>
<name>A0A1L8ES57_XENLA</name>
<dbReference type="GeneID" id="108700821"/>
<dbReference type="PROSITE" id="PS00128">
    <property type="entry name" value="GLYCOSYL_HYDROL_F22_1"/>
    <property type="match status" value="1"/>
</dbReference>
<dbReference type="RefSeq" id="XP_018090286.2">
    <property type="nucleotide sequence ID" value="XM_018234797.2"/>
</dbReference>
<sequence length="140" mass="15454">MKICLMLIVVAALAGNSWALNRCSVVNAIRRGGLVGIKGYSLGDYVCMAYHASRYDTSLNRSPTEYGIFQINSYWWCDDGKTPGRKNLCGIRCKNLLNTNISDDVNCLKRIVRDPNGLGASTPWKKYCKGKNVSSYATGC</sequence>
<proteinExistence type="inferred from homology"/>
<evidence type="ECO:0000256" key="2">
    <source>
        <dbReference type="ARBA" id="ARBA00023157"/>
    </source>
</evidence>
<dbReference type="STRING" id="8355.A0A1L8ES57"/>
<dbReference type="Proteomes" id="UP000186698">
    <property type="component" value="Chromosome 9_10L"/>
</dbReference>
<evidence type="ECO:0000256" key="3">
    <source>
        <dbReference type="RuleBase" id="RU004440"/>
    </source>
</evidence>
<organism evidence="5 6">
    <name type="scientific">Xenopus laevis</name>
    <name type="common">African clawed frog</name>
    <dbReference type="NCBI Taxonomy" id="8355"/>
    <lineage>
        <taxon>Eukaryota</taxon>
        <taxon>Metazoa</taxon>
        <taxon>Chordata</taxon>
        <taxon>Craniata</taxon>
        <taxon>Vertebrata</taxon>
        <taxon>Euteleostomi</taxon>
        <taxon>Amphibia</taxon>
        <taxon>Batrachia</taxon>
        <taxon>Anura</taxon>
        <taxon>Pipoidea</taxon>
        <taxon>Pipidae</taxon>
        <taxon>Xenopodinae</taxon>
        <taxon>Xenopus</taxon>
        <taxon>Xenopus</taxon>
    </lineage>
</organism>
<dbReference type="CTD" id="108700821"/>
<dbReference type="OrthoDB" id="17373at2759"/>
<feature type="domain" description="Glycosyl hydrolases family 22 (GH22)" evidence="4">
    <location>
        <begin position="89"/>
        <end position="107"/>
    </location>
</feature>
<dbReference type="InterPro" id="IPR000974">
    <property type="entry name" value="Glyco_hydro_22_lys"/>
</dbReference>
<dbReference type="OMA" id="WHYCNGY"/>
<comment type="similarity">
    <text evidence="1 3">Belongs to the glycosyl hydrolase 22 family.</text>
</comment>
<dbReference type="SUPFAM" id="SSF53955">
    <property type="entry name" value="Lysozyme-like"/>
    <property type="match status" value="1"/>
</dbReference>
<dbReference type="PANTHER" id="PTHR11407">
    <property type="entry name" value="LYSOZYME C"/>
    <property type="match status" value="1"/>
</dbReference>
<gene>
    <name evidence="6" type="primary">LOC108700821</name>
</gene>
<dbReference type="PaxDb" id="8355-A0A1L8ES57"/>
<accession>A0A1L8ES57</accession>
<protein>
    <submittedName>
        <fullName evidence="6">Lysozyme C</fullName>
    </submittedName>
</protein>
<dbReference type="KEGG" id="xla:108700821"/>
<dbReference type="GO" id="GO:0003796">
    <property type="term" value="F:lysozyme activity"/>
    <property type="evidence" value="ECO:0000318"/>
    <property type="project" value="GO_Central"/>
</dbReference>
<dbReference type="Pfam" id="PF00062">
    <property type="entry name" value="Lys"/>
    <property type="match status" value="1"/>
</dbReference>
<dbReference type="PANTHER" id="PTHR11407:SF72">
    <property type="entry name" value="LYSOZYME C"/>
    <property type="match status" value="1"/>
</dbReference>
<evidence type="ECO:0000259" key="4">
    <source>
        <dbReference type="PROSITE" id="PS00128"/>
    </source>
</evidence>
<dbReference type="InterPro" id="IPR001916">
    <property type="entry name" value="Glyco_hydro_22"/>
</dbReference>
<evidence type="ECO:0000313" key="6">
    <source>
        <dbReference type="RefSeq" id="XP_018090286.2"/>
    </source>
</evidence>
<dbReference type="PRINTS" id="PR00137">
    <property type="entry name" value="LYSOZYME"/>
</dbReference>
<evidence type="ECO:0000256" key="1">
    <source>
        <dbReference type="ARBA" id="ARBA00010859"/>
    </source>
</evidence>
<dbReference type="Gene3D" id="1.10.530.10">
    <property type="match status" value="1"/>
</dbReference>
<dbReference type="PROSITE" id="PS51348">
    <property type="entry name" value="GLYCOSYL_HYDROL_F22_2"/>
    <property type="match status" value="1"/>
</dbReference>
<reference evidence="6" key="1">
    <citation type="submission" date="2025-08" db="UniProtKB">
        <authorList>
            <consortium name="RefSeq"/>
        </authorList>
    </citation>
    <scope>IDENTIFICATION</scope>
    <source>
        <strain evidence="6">J_2021</strain>
        <tissue evidence="6">Erythrocytes</tissue>
    </source>
</reference>
<dbReference type="AlphaFoldDB" id="A0A1L8ES57"/>